<dbReference type="EMBL" id="DVMJ01000051">
    <property type="protein sequence ID" value="HIU13588.1"/>
    <property type="molecule type" value="Genomic_DNA"/>
</dbReference>
<dbReference type="GO" id="GO:0016746">
    <property type="term" value="F:acyltransferase activity"/>
    <property type="evidence" value="ECO:0007669"/>
    <property type="project" value="InterPro"/>
</dbReference>
<protein>
    <submittedName>
        <fullName evidence="1">Stage V sporulation protein AD</fullName>
    </submittedName>
</protein>
<dbReference type="Gene3D" id="3.40.47.40">
    <property type="entry name" value="Stage V sporulation protein AD"/>
    <property type="match status" value="1"/>
</dbReference>
<dbReference type="Pfam" id="PF07451">
    <property type="entry name" value="SpoVAD"/>
    <property type="match status" value="1"/>
</dbReference>
<dbReference type="NCBIfam" id="NF006160">
    <property type="entry name" value="PRK08304.1"/>
    <property type="match status" value="1"/>
</dbReference>
<reference evidence="1" key="1">
    <citation type="submission" date="2020-10" db="EMBL/GenBank/DDBJ databases">
        <authorList>
            <person name="Gilroy R."/>
        </authorList>
    </citation>
    <scope>NUCLEOTIDE SEQUENCE</scope>
    <source>
        <strain evidence="1">CHK195-11698</strain>
    </source>
</reference>
<evidence type="ECO:0000313" key="1">
    <source>
        <dbReference type="EMBL" id="HIU13588.1"/>
    </source>
</evidence>
<dbReference type="InterPro" id="IPR038369">
    <property type="entry name" value="SpoVAD_sf"/>
</dbReference>
<dbReference type="SUPFAM" id="SSF53901">
    <property type="entry name" value="Thiolase-like"/>
    <property type="match status" value="1"/>
</dbReference>
<reference evidence="1" key="2">
    <citation type="journal article" date="2021" name="PeerJ">
        <title>Extensive microbial diversity within the chicken gut microbiome revealed by metagenomics and culture.</title>
        <authorList>
            <person name="Gilroy R."/>
            <person name="Ravi A."/>
            <person name="Getino M."/>
            <person name="Pursley I."/>
            <person name="Horton D.L."/>
            <person name="Alikhan N.F."/>
            <person name="Baker D."/>
            <person name="Gharbi K."/>
            <person name="Hall N."/>
            <person name="Watson M."/>
            <person name="Adriaenssens E.M."/>
            <person name="Foster-Nyarko E."/>
            <person name="Jarju S."/>
            <person name="Secka A."/>
            <person name="Antonio M."/>
            <person name="Oren A."/>
            <person name="Chaudhuri R.R."/>
            <person name="La Ragione R."/>
            <person name="Hildebrand F."/>
            <person name="Pallen M.J."/>
        </authorList>
    </citation>
    <scope>NUCLEOTIDE SEQUENCE</scope>
    <source>
        <strain evidence="1">CHK195-11698</strain>
    </source>
</reference>
<sequence>MSSLAGKTILFESVYLSHFASVAGPIENQGPLHEGFDWTYDDLYAGEKTFEKAERAMQSQAQDLCLKKAKLLKDDLFCVIGGDLENQLVASSFSARHLECPFIGVYAACATSALGLGLAGLVVEAVEQPVMVSISSHNATAERQYRYPVEYGIQKKPTCTYTATGAASFLLSHQKASIRLVGCTLGRIIDYGLKDANDMGSAMAPAAYDTIKRHLASRQQTCQDYDLIVTGDLSGFGAKMLKSLFQADDIDLSPYQDCGLMLYDVAHQKVYQGGSGAACSALVLASHLLPQLLSGQIKHLLYVPTGALLSKTSTAQKETIPCIAHAIEWEVCQ</sequence>
<comment type="caution">
    <text evidence="1">The sequence shown here is derived from an EMBL/GenBank/DDBJ whole genome shotgun (WGS) entry which is preliminary data.</text>
</comment>
<dbReference type="AlphaFoldDB" id="A0A9D1KZI3"/>
<dbReference type="PIRSF" id="PIRSF011570">
    <property type="entry name" value="SpoVAD"/>
    <property type="match status" value="1"/>
</dbReference>
<proteinExistence type="predicted"/>
<dbReference type="InterPro" id="IPR010894">
    <property type="entry name" value="SpoVAD"/>
</dbReference>
<gene>
    <name evidence="1" type="ORF">IAD15_05910</name>
</gene>
<dbReference type="Proteomes" id="UP000824175">
    <property type="component" value="Unassembled WGS sequence"/>
</dbReference>
<name>A0A9D1KZI3_9FIRM</name>
<dbReference type="InterPro" id="IPR016039">
    <property type="entry name" value="Thiolase-like"/>
</dbReference>
<accession>A0A9D1KZI3</accession>
<organism evidence="1 2">
    <name type="scientific">Candidatus Fimiplasma intestinipullorum</name>
    <dbReference type="NCBI Taxonomy" id="2840825"/>
    <lineage>
        <taxon>Bacteria</taxon>
        <taxon>Bacillati</taxon>
        <taxon>Bacillota</taxon>
        <taxon>Clostridia</taxon>
        <taxon>Eubacteriales</taxon>
        <taxon>Candidatus Fimiplasma</taxon>
    </lineage>
</organism>
<evidence type="ECO:0000313" key="2">
    <source>
        <dbReference type="Proteomes" id="UP000824175"/>
    </source>
</evidence>